<dbReference type="Proteomes" id="UP000267096">
    <property type="component" value="Unassembled WGS sequence"/>
</dbReference>
<keyword evidence="1" id="KW-0175">Coiled coil</keyword>
<protein>
    <submittedName>
        <fullName evidence="4">Phage protein</fullName>
    </submittedName>
</protein>
<evidence type="ECO:0000256" key="1">
    <source>
        <dbReference type="SAM" id="Coils"/>
    </source>
</evidence>
<accession>A0A0M3JCR7</accession>
<dbReference type="WBParaSite" id="ASIM_0000540001-mRNA-1">
    <property type="protein sequence ID" value="ASIM_0000540001-mRNA-1"/>
    <property type="gene ID" value="ASIM_0000540001"/>
</dbReference>
<evidence type="ECO:0000313" key="3">
    <source>
        <dbReference type="Proteomes" id="UP000267096"/>
    </source>
</evidence>
<name>A0A0M3JCR7_ANISI</name>
<evidence type="ECO:0000313" key="2">
    <source>
        <dbReference type="EMBL" id="VDK25155.1"/>
    </source>
</evidence>
<proteinExistence type="predicted"/>
<sequence>MLKSETTELRAELQKIREETNEELRKQKNEPFEMKAVQVRIANVIITEIIDQLI</sequence>
<keyword evidence="3" id="KW-1185">Reference proteome</keyword>
<evidence type="ECO:0000313" key="4">
    <source>
        <dbReference type="WBParaSite" id="ASIM_0000540001-mRNA-1"/>
    </source>
</evidence>
<dbReference type="EMBL" id="UYRR01009927">
    <property type="protein sequence ID" value="VDK25155.1"/>
    <property type="molecule type" value="Genomic_DNA"/>
</dbReference>
<reference evidence="2 3" key="2">
    <citation type="submission" date="2018-11" db="EMBL/GenBank/DDBJ databases">
        <authorList>
            <consortium name="Pathogen Informatics"/>
        </authorList>
    </citation>
    <scope>NUCLEOTIDE SEQUENCE [LARGE SCALE GENOMIC DNA]</scope>
</reference>
<organism evidence="4">
    <name type="scientific">Anisakis simplex</name>
    <name type="common">Herring worm</name>
    <dbReference type="NCBI Taxonomy" id="6269"/>
    <lineage>
        <taxon>Eukaryota</taxon>
        <taxon>Metazoa</taxon>
        <taxon>Ecdysozoa</taxon>
        <taxon>Nematoda</taxon>
        <taxon>Chromadorea</taxon>
        <taxon>Rhabditida</taxon>
        <taxon>Spirurina</taxon>
        <taxon>Ascaridomorpha</taxon>
        <taxon>Ascaridoidea</taxon>
        <taxon>Anisakidae</taxon>
        <taxon>Anisakis</taxon>
        <taxon>Anisakis simplex complex</taxon>
    </lineage>
</organism>
<gene>
    <name evidence="2" type="ORF">ASIM_LOCUS5200</name>
</gene>
<reference evidence="4" key="1">
    <citation type="submission" date="2017-02" db="UniProtKB">
        <authorList>
            <consortium name="WormBaseParasite"/>
        </authorList>
    </citation>
    <scope>IDENTIFICATION</scope>
</reference>
<feature type="coiled-coil region" evidence="1">
    <location>
        <begin position="2"/>
        <end position="30"/>
    </location>
</feature>
<dbReference type="AlphaFoldDB" id="A0A0M3JCR7"/>